<feature type="compositionally biased region" description="Polar residues" evidence="1">
    <location>
        <begin position="1"/>
        <end position="11"/>
    </location>
</feature>
<accession>A0A0A8ZCT4</accession>
<evidence type="ECO:0000256" key="1">
    <source>
        <dbReference type="SAM" id="MobiDB-lite"/>
    </source>
</evidence>
<protein>
    <submittedName>
        <fullName evidence="2">Uncharacterized protein</fullName>
    </submittedName>
</protein>
<evidence type="ECO:0000313" key="2">
    <source>
        <dbReference type="EMBL" id="JAD37219.1"/>
    </source>
</evidence>
<organism evidence="2">
    <name type="scientific">Arundo donax</name>
    <name type="common">Giant reed</name>
    <name type="synonym">Donax arundinaceus</name>
    <dbReference type="NCBI Taxonomy" id="35708"/>
    <lineage>
        <taxon>Eukaryota</taxon>
        <taxon>Viridiplantae</taxon>
        <taxon>Streptophyta</taxon>
        <taxon>Embryophyta</taxon>
        <taxon>Tracheophyta</taxon>
        <taxon>Spermatophyta</taxon>
        <taxon>Magnoliopsida</taxon>
        <taxon>Liliopsida</taxon>
        <taxon>Poales</taxon>
        <taxon>Poaceae</taxon>
        <taxon>PACMAD clade</taxon>
        <taxon>Arundinoideae</taxon>
        <taxon>Arundineae</taxon>
        <taxon>Arundo</taxon>
    </lineage>
</organism>
<proteinExistence type="predicted"/>
<name>A0A0A8ZCT4_ARUDO</name>
<reference evidence="2" key="2">
    <citation type="journal article" date="2015" name="Data Brief">
        <title>Shoot transcriptome of the giant reed, Arundo donax.</title>
        <authorList>
            <person name="Barrero R.A."/>
            <person name="Guerrero F.D."/>
            <person name="Moolhuijzen P."/>
            <person name="Goolsby J.A."/>
            <person name="Tidwell J."/>
            <person name="Bellgard S.E."/>
            <person name="Bellgard M.I."/>
        </authorList>
    </citation>
    <scope>NUCLEOTIDE SEQUENCE</scope>
    <source>
        <tissue evidence="2">Shoot tissue taken approximately 20 cm above the soil surface</tissue>
    </source>
</reference>
<dbReference type="EMBL" id="GBRH01260676">
    <property type="protein sequence ID" value="JAD37219.1"/>
    <property type="molecule type" value="Transcribed_RNA"/>
</dbReference>
<reference evidence="2" key="1">
    <citation type="submission" date="2014-09" db="EMBL/GenBank/DDBJ databases">
        <authorList>
            <person name="Magalhaes I.L.F."/>
            <person name="Oliveira U."/>
            <person name="Santos F.R."/>
            <person name="Vidigal T.H.D.A."/>
            <person name="Brescovit A.D."/>
            <person name="Santos A.J."/>
        </authorList>
    </citation>
    <scope>NUCLEOTIDE SEQUENCE</scope>
    <source>
        <tissue evidence="2">Shoot tissue taken approximately 20 cm above the soil surface</tissue>
    </source>
</reference>
<feature type="region of interest" description="Disordered" evidence="1">
    <location>
        <begin position="1"/>
        <end position="53"/>
    </location>
</feature>
<dbReference type="AlphaFoldDB" id="A0A0A8ZCT4"/>
<sequence length="53" mass="5970">MKVQSSRQRASITRKKNKSKCQVQAKLRSSSQKKQRSETLVGGRPNCFPHTGP</sequence>